<dbReference type="Gene3D" id="3.20.20.140">
    <property type="entry name" value="Metal-dependent hydrolases"/>
    <property type="match status" value="1"/>
</dbReference>
<dbReference type="InterPro" id="IPR052358">
    <property type="entry name" value="Aro_Compnd_Degr_Hydrolases"/>
</dbReference>
<accession>A0A7C2JYM6</accession>
<dbReference type="PANTHER" id="PTHR35563:SF2">
    <property type="entry name" value="BARREL METAL-DEPENDENT HYDROLASE, PUTATIVE (AFU_ORTHOLOGUE AFUA_1G16240)-RELATED"/>
    <property type="match status" value="1"/>
</dbReference>
<dbReference type="EMBL" id="DSOK01000150">
    <property type="protein sequence ID" value="HEN14820.1"/>
    <property type="molecule type" value="Genomic_DNA"/>
</dbReference>
<dbReference type="Pfam" id="PF04909">
    <property type="entry name" value="Amidohydro_2"/>
    <property type="match status" value="1"/>
</dbReference>
<dbReference type="InterPro" id="IPR032466">
    <property type="entry name" value="Metal_Hydrolase"/>
</dbReference>
<keyword evidence="2" id="KW-0378">Hydrolase</keyword>
<reference evidence="2" key="1">
    <citation type="journal article" date="2020" name="mSystems">
        <title>Genome- and Community-Level Interaction Insights into Carbon Utilization and Element Cycling Functions of Hydrothermarchaeota in Hydrothermal Sediment.</title>
        <authorList>
            <person name="Zhou Z."/>
            <person name="Liu Y."/>
            <person name="Xu W."/>
            <person name="Pan J."/>
            <person name="Luo Z.H."/>
            <person name="Li M."/>
        </authorList>
    </citation>
    <scope>NUCLEOTIDE SEQUENCE [LARGE SCALE GENOMIC DNA]</scope>
    <source>
        <strain evidence="2">SpSt-339</strain>
    </source>
</reference>
<dbReference type="InterPro" id="IPR006680">
    <property type="entry name" value="Amidohydro-rel"/>
</dbReference>
<dbReference type="AlphaFoldDB" id="A0A7C2JYM6"/>
<dbReference type="SUPFAM" id="SSF51556">
    <property type="entry name" value="Metallo-dependent hydrolases"/>
    <property type="match status" value="1"/>
</dbReference>
<name>A0A7C2JYM6_9PLAN</name>
<evidence type="ECO:0000259" key="1">
    <source>
        <dbReference type="Pfam" id="PF04909"/>
    </source>
</evidence>
<proteinExistence type="predicted"/>
<evidence type="ECO:0000313" key="2">
    <source>
        <dbReference type="EMBL" id="HEN14820.1"/>
    </source>
</evidence>
<feature type="domain" description="Amidohydrolase-related" evidence="1">
    <location>
        <begin position="4"/>
        <end position="276"/>
    </location>
</feature>
<protein>
    <submittedName>
        <fullName evidence="2">Amidohydrolase</fullName>
    </submittedName>
</protein>
<sequence length="277" mass="31111">MNFIDAHSHIWTPDTTKYPLGPGHRRANMEPASFTVEQLQAEMKAVGVAKVVLIQMSFYGYDNSYMLDSIAAHPGQFRGVAVIEQDAGDPAAKMRELKAKGVRGFRIYPKDRDFANWLSAESMHQMWQTAAKERLNMCCLMDPNGLPALDRMCRMNPETPVVIDHMCRIGVTGEIPPADLAALCDMAKHPQVTVKVSAFYALGKKSPPYTDLGPMIRRLRDAYGPQRLMWASDGPYQMQPPHSYKASIELIKSGLDFLSADDKEWLLRKTAEKVFFA</sequence>
<organism evidence="2">
    <name type="scientific">Schlesneria paludicola</name>
    <dbReference type="NCBI Taxonomy" id="360056"/>
    <lineage>
        <taxon>Bacteria</taxon>
        <taxon>Pseudomonadati</taxon>
        <taxon>Planctomycetota</taxon>
        <taxon>Planctomycetia</taxon>
        <taxon>Planctomycetales</taxon>
        <taxon>Planctomycetaceae</taxon>
        <taxon>Schlesneria</taxon>
    </lineage>
</organism>
<gene>
    <name evidence="2" type="ORF">ENQ76_05035</name>
</gene>
<dbReference type="GO" id="GO:0016787">
    <property type="term" value="F:hydrolase activity"/>
    <property type="evidence" value="ECO:0007669"/>
    <property type="project" value="UniProtKB-KW"/>
</dbReference>
<dbReference type="PANTHER" id="PTHR35563">
    <property type="entry name" value="BARREL METAL-DEPENDENT HYDROLASE, PUTATIVE (AFU_ORTHOLOGUE AFUA_1G16240)-RELATED"/>
    <property type="match status" value="1"/>
</dbReference>
<comment type="caution">
    <text evidence="2">The sequence shown here is derived from an EMBL/GenBank/DDBJ whole genome shotgun (WGS) entry which is preliminary data.</text>
</comment>